<reference evidence="3 4" key="1">
    <citation type="submission" date="2017-10" db="EMBL/GenBank/DDBJ databases">
        <title>Comparative genomics in systemic dimorphic fungi from Ajellomycetaceae.</title>
        <authorList>
            <person name="Munoz J.F."/>
            <person name="Mcewen J.G."/>
            <person name="Clay O.K."/>
            <person name="Cuomo C.A."/>
        </authorList>
    </citation>
    <scope>NUCLEOTIDE SEQUENCE [LARGE SCALE GENOMIC DNA]</scope>
    <source>
        <strain evidence="3 4">UAMH4076</strain>
    </source>
</reference>
<evidence type="ECO:0000313" key="4">
    <source>
        <dbReference type="Proteomes" id="UP000226031"/>
    </source>
</evidence>
<accession>A0A2B7ZMC7</accession>
<dbReference type="AlphaFoldDB" id="A0A2B7ZMC7"/>
<feature type="region of interest" description="Disordered" evidence="2">
    <location>
        <begin position="737"/>
        <end position="782"/>
    </location>
</feature>
<keyword evidence="1" id="KW-0175">Coiled coil</keyword>
<comment type="caution">
    <text evidence="3">The sequence shown here is derived from an EMBL/GenBank/DDBJ whole genome shotgun (WGS) entry which is preliminary data.</text>
</comment>
<feature type="compositionally biased region" description="Polar residues" evidence="2">
    <location>
        <begin position="768"/>
        <end position="782"/>
    </location>
</feature>
<sequence length="850" mass="98195">MNASNALTVAAIAQELELAVDRECVDEAHTLILDENTELYDPIVLTDARVTSPLLTKEIEHVDYIPEYPSTRPDGYTYIISSDLLRQGQSQHPWRQVQYGKARTTPPKKTHSGYLRASVVRHRYLCSGVYGCEYLESEFQNMHHTEVNEALWNRIHALRTTISSERSQPSIRAAISMYYGIKQRFNNAHGEHACQEAAQTTCKPEWHVSARPDIAGIHPYIACVHATPPQHNSHFFLSIQSPAIADHSYLEQLLSNEMNIEAEFCTNYFSSSTRRAQCDTDHSQGRGQIVQYACKVTFDILIPQDLQSTPYIAFRSYGIHSHPPPPPAKISADITYDIAQLVHRMNDSDLTLAPFLKSPRLKELCEKHNSYTFSQIHTGLTNMDRVSALIYKERLFHYPQGRDFAGVVYEYQQDRQSDYPYIQHIYEQGGDFMIFCAFKEQLEVFLTLKSVEIEMSFKRIRDRHINEIVFTTWLSDDNKIFALLRIIVNTETAWMYEQLFIKVFSLVREITGVQLQFHHIHGKGLNAVVMDMNFKQMAGLGRALTTIDPEQRFWTWHLRNILVLRHIHILRRLDRLLETENSHAETRRRMLSLLTCASEKEYYQLCDLLAMNESPKVANWAQHKKHIVIAAGINKHCSLMLNEIYDQIQKHTNTVKQTHNKSLTWSRYGSLIGTVLHGRKLDKCDVDQYKAHSQHQILHNNRIDALSQRYFNSLTREARKRQRQERFEVDTILARASSSGNIRSRSQSRRRTGSPQSQSGRPPPPSSLLASNSEHQSSPASSLGQQFGVSILRCAASANLQELQLRRQEIRLKREEMKLRREAAEIEAIELKNRRSELELRRLENDFMNN</sequence>
<evidence type="ECO:0000256" key="2">
    <source>
        <dbReference type="SAM" id="MobiDB-lite"/>
    </source>
</evidence>
<feature type="coiled-coil region" evidence="1">
    <location>
        <begin position="798"/>
        <end position="846"/>
    </location>
</feature>
<gene>
    <name evidence="3" type="ORF">GX50_02812</name>
</gene>
<proteinExistence type="predicted"/>
<protein>
    <submittedName>
        <fullName evidence="3">Uncharacterized protein</fullName>
    </submittedName>
</protein>
<dbReference type="Proteomes" id="UP000226031">
    <property type="component" value="Unassembled WGS sequence"/>
</dbReference>
<dbReference type="EMBL" id="PDND01000042">
    <property type="protein sequence ID" value="PGH34329.1"/>
    <property type="molecule type" value="Genomic_DNA"/>
</dbReference>
<evidence type="ECO:0000256" key="1">
    <source>
        <dbReference type="SAM" id="Coils"/>
    </source>
</evidence>
<name>A0A2B7ZMC7_9EURO</name>
<evidence type="ECO:0000313" key="3">
    <source>
        <dbReference type="EMBL" id="PGH34329.1"/>
    </source>
</evidence>
<keyword evidence="4" id="KW-1185">Reference proteome</keyword>
<organism evidence="3 4">
    <name type="scientific">[Emmonsia] crescens</name>
    <dbReference type="NCBI Taxonomy" id="73230"/>
    <lineage>
        <taxon>Eukaryota</taxon>
        <taxon>Fungi</taxon>
        <taxon>Dikarya</taxon>
        <taxon>Ascomycota</taxon>
        <taxon>Pezizomycotina</taxon>
        <taxon>Eurotiomycetes</taxon>
        <taxon>Eurotiomycetidae</taxon>
        <taxon>Onygenales</taxon>
        <taxon>Ajellomycetaceae</taxon>
        <taxon>Emergomyces</taxon>
    </lineage>
</organism>